<keyword evidence="10" id="KW-1185">Reference proteome</keyword>
<evidence type="ECO:0000256" key="8">
    <source>
        <dbReference type="SAM" id="Coils"/>
    </source>
</evidence>
<accession>A0A9X2P2Q3</accession>
<keyword evidence="5" id="KW-0812">Transmembrane</keyword>
<keyword evidence="6" id="KW-0472">Membrane</keyword>
<dbReference type="InterPro" id="IPR003423">
    <property type="entry name" value="OMP_efflux"/>
</dbReference>
<gene>
    <name evidence="9" type="ORF">NU887_02405</name>
</gene>
<dbReference type="GO" id="GO:1990281">
    <property type="term" value="C:efflux pump complex"/>
    <property type="evidence" value="ECO:0007669"/>
    <property type="project" value="TreeGrafter"/>
</dbReference>
<comment type="similarity">
    <text evidence="2">Belongs to the outer membrane factor (OMF) (TC 1.B.17) family.</text>
</comment>
<evidence type="ECO:0000256" key="6">
    <source>
        <dbReference type="ARBA" id="ARBA00023136"/>
    </source>
</evidence>
<dbReference type="Pfam" id="PF02321">
    <property type="entry name" value="OEP"/>
    <property type="match status" value="1"/>
</dbReference>
<keyword evidence="7" id="KW-0998">Cell outer membrane</keyword>
<evidence type="ECO:0000256" key="5">
    <source>
        <dbReference type="ARBA" id="ARBA00022692"/>
    </source>
</evidence>
<name>A0A9X2P2Q3_9BACT</name>
<comment type="caution">
    <text evidence="9">The sequence shown here is derived from an EMBL/GenBank/DDBJ whole genome shotgun (WGS) entry which is preliminary data.</text>
</comment>
<dbReference type="SUPFAM" id="SSF56954">
    <property type="entry name" value="Outer membrane efflux proteins (OEP)"/>
    <property type="match status" value="1"/>
</dbReference>
<dbReference type="GO" id="GO:0009279">
    <property type="term" value="C:cell outer membrane"/>
    <property type="evidence" value="ECO:0007669"/>
    <property type="project" value="UniProtKB-SubCell"/>
</dbReference>
<proteinExistence type="inferred from homology"/>
<keyword evidence="4" id="KW-1134">Transmembrane beta strand</keyword>
<dbReference type="RefSeq" id="WP_258421759.1">
    <property type="nucleotide sequence ID" value="NZ_JANSUY010000001.1"/>
</dbReference>
<sequence length="441" mass="50494">MLVNTHTLKLGLVLPLMVLTFSVKAQNREWELEACIDTAFVHNKNILMAKNQTDIAGLKNQEAKAQLIPKMFLQGDYRYYTDLPYQLLPQAAFGGQEGVFRPIQFGVPNNISANLSFKMPIYDPQIMGGIKVSESYEALSSLQESKSREQIYLEISNLYYNAQILKNKLAFIEQNIENSQKLQKNIRLLYEQTMIQKTELDKVVLQNQQLQTQRSQIMRQYESVLNLLKFSMGIEADRDFDVPSAIHSPEEESLESKNTIDILIQESRYKIVQQELKILHNSRIPQLSLYGNYGTTGFGYNGEPEAFLDFYRVSFVGIQLNYPLFSGTVTQKKIRAKKYELANSQLQKDFVNEQTLVLSQNAQLKQEQAEQQLQTNLSQIALAESVYQRTLLQQREGIASLTEVLLADNALRDSQQQYLSAMIEYLTATLEIKKLNGTLLN</sequence>
<protein>
    <submittedName>
        <fullName evidence="9">TolC family protein</fullName>
    </submittedName>
</protein>
<evidence type="ECO:0000256" key="4">
    <source>
        <dbReference type="ARBA" id="ARBA00022452"/>
    </source>
</evidence>
<keyword evidence="3" id="KW-0813">Transport</keyword>
<dbReference type="PANTHER" id="PTHR30026:SF20">
    <property type="entry name" value="OUTER MEMBRANE PROTEIN TOLC"/>
    <property type="match status" value="1"/>
</dbReference>
<dbReference type="InterPro" id="IPR051906">
    <property type="entry name" value="TolC-like"/>
</dbReference>
<feature type="coiled-coil region" evidence="8">
    <location>
        <begin position="162"/>
        <end position="192"/>
    </location>
</feature>
<reference evidence="9" key="1">
    <citation type="submission" date="2022-08" db="EMBL/GenBank/DDBJ databases">
        <authorList>
            <person name="Zhang D."/>
        </authorList>
    </citation>
    <scope>NUCLEOTIDE SEQUENCE</scope>
    <source>
        <strain evidence="9">XJ19-11</strain>
    </source>
</reference>
<dbReference type="GO" id="GO:0015562">
    <property type="term" value="F:efflux transmembrane transporter activity"/>
    <property type="evidence" value="ECO:0007669"/>
    <property type="project" value="InterPro"/>
</dbReference>
<evidence type="ECO:0000313" key="9">
    <source>
        <dbReference type="EMBL" id="MCR9013867.1"/>
    </source>
</evidence>
<dbReference type="Proteomes" id="UP001142175">
    <property type="component" value="Unassembled WGS sequence"/>
</dbReference>
<keyword evidence="8" id="KW-0175">Coiled coil</keyword>
<evidence type="ECO:0000256" key="1">
    <source>
        <dbReference type="ARBA" id="ARBA00004442"/>
    </source>
</evidence>
<dbReference type="Gene3D" id="1.20.1600.10">
    <property type="entry name" value="Outer membrane efflux proteins (OEP)"/>
    <property type="match status" value="1"/>
</dbReference>
<dbReference type="PANTHER" id="PTHR30026">
    <property type="entry name" value="OUTER MEMBRANE PROTEIN TOLC"/>
    <property type="match status" value="1"/>
</dbReference>
<dbReference type="GO" id="GO:0015288">
    <property type="term" value="F:porin activity"/>
    <property type="evidence" value="ECO:0007669"/>
    <property type="project" value="TreeGrafter"/>
</dbReference>
<evidence type="ECO:0000313" key="10">
    <source>
        <dbReference type="Proteomes" id="UP001142175"/>
    </source>
</evidence>
<dbReference type="EMBL" id="JANSUY010000001">
    <property type="protein sequence ID" value="MCR9013867.1"/>
    <property type="molecule type" value="Genomic_DNA"/>
</dbReference>
<organism evidence="9 10">
    <name type="scientific">Aquiflexum gelatinilyticum</name>
    <dbReference type="NCBI Taxonomy" id="2961943"/>
    <lineage>
        <taxon>Bacteria</taxon>
        <taxon>Pseudomonadati</taxon>
        <taxon>Bacteroidota</taxon>
        <taxon>Cytophagia</taxon>
        <taxon>Cytophagales</taxon>
        <taxon>Cyclobacteriaceae</taxon>
        <taxon>Aquiflexum</taxon>
    </lineage>
</organism>
<evidence type="ECO:0000256" key="2">
    <source>
        <dbReference type="ARBA" id="ARBA00007613"/>
    </source>
</evidence>
<comment type="subcellular location">
    <subcellularLocation>
        <location evidence="1">Cell outer membrane</location>
    </subcellularLocation>
</comment>
<evidence type="ECO:0000256" key="7">
    <source>
        <dbReference type="ARBA" id="ARBA00023237"/>
    </source>
</evidence>
<dbReference type="AlphaFoldDB" id="A0A9X2P2Q3"/>
<evidence type="ECO:0000256" key="3">
    <source>
        <dbReference type="ARBA" id="ARBA00022448"/>
    </source>
</evidence>